<evidence type="ECO:0000256" key="3">
    <source>
        <dbReference type="ARBA" id="ARBA00022475"/>
    </source>
</evidence>
<name>A0A0N7H7V5_MYCFO</name>
<evidence type="ECO:0000313" key="8">
    <source>
        <dbReference type="Proteomes" id="UP000057134"/>
    </source>
</evidence>
<dbReference type="EMBL" id="CP011269">
    <property type="protein sequence ID" value="ALI24479.1"/>
    <property type="molecule type" value="Genomic_DNA"/>
</dbReference>
<evidence type="ECO:0000256" key="5">
    <source>
        <dbReference type="ARBA" id="ARBA00022989"/>
    </source>
</evidence>
<keyword evidence="6" id="KW-0472">Membrane</keyword>
<protein>
    <submittedName>
        <fullName evidence="7">Uncharacterized protein</fullName>
    </submittedName>
</protein>
<sequence>MAFVGGVAKNIDDESKREVTVTYSVTGSGNSAAITYSGRDFNTAQETDVTLPWNKNVTIDGLGKTVSLTVTNDSDGGTITCEISANGRTLARQTSSGPFATASCIGNAGDA</sequence>
<dbReference type="KEGG" id="mft:XA26_06180"/>
<evidence type="ECO:0000256" key="2">
    <source>
        <dbReference type="ARBA" id="ARBA00007531"/>
    </source>
</evidence>
<dbReference type="Pfam" id="PF05423">
    <property type="entry name" value="Mycobact_memb"/>
    <property type="match status" value="1"/>
</dbReference>
<proteinExistence type="inferred from homology"/>
<dbReference type="Proteomes" id="UP000057134">
    <property type="component" value="Chromosome"/>
</dbReference>
<dbReference type="InterPro" id="IPR008693">
    <property type="entry name" value="MmpS"/>
</dbReference>
<keyword evidence="4" id="KW-0812">Transmembrane</keyword>
<evidence type="ECO:0000256" key="4">
    <source>
        <dbReference type="ARBA" id="ARBA00022692"/>
    </source>
</evidence>
<keyword evidence="5" id="KW-1133">Transmembrane helix</keyword>
<gene>
    <name evidence="7" type="ORF">XA26_06180</name>
</gene>
<keyword evidence="3" id="KW-1003">Cell membrane</keyword>
<comment type="similarity">
    <text evidence="2">Belongs to the MmpS family.</text>
</comment>
<comment type="subcellular location">
    <subcellularLocation>
        <location evidence="1">Cell membrane</location>
    </subcellularLocation>
</comment>
<evidence type="ECO:0000313" key="7">
    <source>
        <dbReference type="EMBL" id="ALI24479.1"/>
    </source>
</evidence>
<keyword evidence="8" id="KW-1185">Reference proteome</keyword>
<organism evidence="7 8">
    <name type="scientific">Mycolicibacterium fortuitum</name>
    <name type="common">Mycobacterium fortuitum</name>
    <dbReference type="NCBI Taxonomy" id="1766"/>
    <lineage>
        <taxon>Bacteria</taxon>
        <taxon>Bacillati</taxon>
        <taxon>Actinomycetota</taxon>
        <taxon>Actinomycetes</taxon>
        <taxon>Mycobacteriales</taxon>
        <taxon>Mycobacteriaceae</taxon>
        <taxon>Mycolicibacterium</taxon>
    </lineage>
</organism>
<dbReference type="Gene3D" id="2.60.40.2880">
    <property type="entry name" value="MmpS1-5, C-terminal soluble domain"/>
    <property type="match status" value="1"/>
</dbReference>
<evidence type="ECO:0000256" key="1">
    <source>
        <dbReference type="ARBA" id="ARBA00004236"/>
    </source>
</evidence>
<accession>A0A0N7H7V5</accession>
<dbReference type="GO" id="GO:0005886">
    <property type="term" value="C:plasma membrane"/>
    <property type="evidence" value="ECO:0007669"/>
    <property type="project" value="UniProtKB-SubCell"/>
</dbReference>
<evidence type="ECO:0000256" key="6">
    <source>
        <dbReference type="ARBA" id="ARBA00023136"/>
    </source>
</evidence>
<dbReference type="PATRIC" id="fig|1766.6.peg.611"/>
<reference evidence="7 8" key="1">
    <citation type="journal article" date="2015" name="MBio">
        <title>Enzymatic Degradation of Phenazines Can Generate Energy and Protect Sensitive Organisms from Toxicity.</title>
        <authorList>
            <person name="Costa K.C."/>
            <person name="Bergkessel M."/>
            <person name="Saunders S."/>
            <person name="Korlach J."/>
            <person name="Newman D.K."/>
        </authorList>
    </citation>
    <scope>NUCLEOTIDE SEQUENCE [LARGE SCALE GENOMIC DNA]</scope>
    <source>
        <strain evidence="7 8">CT6</strain>
    </source>
</reference>
<dbReference type="InterPro" id="IPR038468">
    <property type="entry name" value="MmpS_C"/>
</dbReference>
<dbReference type="AlphaFoldDB" id="A0A0N7H7V5"/>